<sequence length="88" mass="9772">MTSADVPCASGLSYSIYCLPLRPKQAVEKAHSKEEVDEEAAEEVAKCPYYLAFPSARESDFELKFLVLANTNCPSAFLLYIIIAFQAF</sequence>
<accession>B4QVS9</accession>
<evidence type="ECO:0000256" key="1">
    <source>
        <dbReference type="SAM" id="Phobius"/>
    </source>
</evidence>
<keyword evidence="1" id="KW-0472">Membrane</keyword>
<dbReference type="Proteomes" id="UP000000304">
    <property type="component" value="Chromosome 3R"/>
</dbReference>
<dbReference type="EMBL" id="CM000364">
    <property type="protein sequence ID" value="EDX12592.1"/>
    <property type="molecule type" value="Genomic_DNA"/>
</dbReference>
<evidence type="ECO:0000313" key="2">
    <source>
        <dbReference type="EMBL" id="EDX12592.1"/>
    </source>
</evidence>
<feature type="transmembrane region" description="Helical" evidence="1">
    <location>
        <begin position="65"/>
        <end position="85"/>
    </location>
</feature>
<proteinExistence type="predicted"/>
<dbReference type="HOGENOM" id="CLU_2471479_0_0_1"/>
<gene>
    <name evidence="2" type="primary">Dsim\GD20244</name>
    <name evidence="2" type="ORF">Dsim_GD20244</name>
</gene>
<organism evidence="2 3">
    <name type="scientific">Drosophila simulans</name>
    <name type="common">Fruit fly</name>
    <dbReference type="NCBI Taxonomy" id="7240"/>
    <lineage>
        <taxon>Eukaryota</taxon>
        <taxon>Metazoa</taxon>
        <taxon>Ecdysozoa</taxon>
        <taxon>Arthropoda</taxon>
        <taxon>Hexapoda</taxon>
        <taxon>Insecta</taxon>
        <taxon>Pterygota</taxon>
        <taxon>Neoptera</taxon>
        <taxon>Endopterygota</taxon>
        <taxon>Diptera</taxon>
        <taxon>Brachycera</taxon>
        <taxon>Muscomorpha</taxon>
        <taxon>Ephydroidea</taxon>
        <taxon>Drosophilidae</taxon>
        <taxon>Drosophila</taxon>
        <taxon>Sophophora</taxon>
    </lineage>
</organism>
<dbReference type="AlphaFoldDB" id="B4QVS9"/>
<evidence type="ECO:0000313" key="3">
    <source>
        <dbReference type="Proteomes" id="UP000000304"/>
    </source>
</evidence>
<keyword evidence="1" id="KW-0812">Transmembrane</keyword>
<keyword evidence="1" id="KW-1133">Transmembrane helix</keyword>
<reference evidence="2 3" key="1">
    <citation type="journal article" date="2007" name="Nature">
        <title>Evolution of genes and genomes on the Drosophila phylogeny.</title>
        <authorList>
            <consortium name="Drosophila 12 Genomes Consortium"/>
            <person name="Clark A.G."/>
            <person name="Eisen M.B."/>
            <person name="Smith D.R."/>
            <person name="Bergman C.M."/>
            <person name="Oliver B."/>
            <person name="Markow T.A."/>
            <person name="Kaufman T.C."/>
            <person name="Kellis M."/>
            <person name="Gelbart W."/>
            <person name="Iyer V.N."/>
            <person name="Pollard D.A."/>
            <person name="Sackton T.B."/>
            <person name="Larracuente A.M."/>
            <person name="Singh N.D."/>
            <person name="Abad J.P."/>
            <person name="Abt D.N."/>
            <person name="Adryan B."/>
            <person name="Aguade M."/>
            <person name="Akashi H."/>
            <person name="Anderson W.W."/>
            <person name="Aquadro C.F."/>
            <person name="Ardell D.H."/>
            <person name="Arguello R."/>
            <person name="Artieri C.G."/>
            <person name="Barbash D.A."/>
            <person name="Barker D."/>
            <person name="Barsanti P."/>
            <person name="Batterham P."/>
            <person name="Batzoglou S."/>
            <person name="Begun D."/>
            <person name="Bhutkar A."/>
            <person name="Blanco E."/>
            <person name="Bosak S.A."/>
            <person name="Bradley R.K."/>
            <person name="Brand A.D."/>
            <person name="Brent M.R."/>
            <person name="Brooks A.N."/>
            <person name="Brown R.H."/>
            <person name="Butlin R.K."/>
            <person name="Caggese C."/>
            <person name="Calvi B.R."/>
            <person name="Bernardo de Carvalho A."/>
            <person name="Caspi A."/>
            <person name="Castrezana S."/>
            <person name="Celniker S.E."/>
            <person name="Chang J.L."/>
            <person name="Chapple C."/>
            <person name="Chatterji S."/>
            <person name="Chinwalla A."/>
            <person name="Civetta A."/>
            <person name="Clifton S.W."/>
            <person name="Comeron J.M."/>
            <person name="Costello J.C."/>
            <person name="Coyne J.A."/>
            <person name="Daub J."/>
            <person name="David R.G."/>
            <person name="Delcher A.L."/>
            <person name="Delehaunty K."/>
            <person name="Do C.B."/>
            <person name="Ebling H."/>
            <person name="Edwards K."/>
            <person name="Eickbush T."/>
            <person name="Evans J.D."/>
            <person name="Filipski A."/>
            <person name="Findeiss S."/>
            <person name="Freyhult E."/>
            <person name="Fulton L."/>
            <person name="Fulton R."/>
            <person name="Garcia A.C."/>
            <person name="Gardiner A."/>
            <person name="Garfield D.A."/>
            <person name="Garvin B.E."/>
            <person name="Gibson G."/>
            <person name="Gilbert D."/>
            <person name="Gnerre S."/>
            <person name="Godfrey J."/>
            <person name="Good R."/>
            <person name="Gotea V."/>
            <person name="Gravely B."/>
            <person name="Greenberg A.J."/>
            <person name="Griffiths-Jones S."/>
            <person name="Gross S."/>
            <person name="Guigo R."/>
            <person name="Gustafson E.A."/>
            <person name="Haerty W."/>
            <person name="Hahn M.W."/>
            <person name="Halligan D.L."/>
            <person name="Halpern A.L."/>
            <person name="Halter G.M."/>
            <person name="Han M.V."/>
            <person name="Heger A."/>
            <person name="Hillier L."/>
            <person name="Hinrichs A.S."/>
            <person name="Holmes I."/>
            <person name="Hoskins R.A."/>
            <person name="Hubisz M.J."/>
            <person name="Hultmark D."/>
            <person name="Huntley M.A."/>
            <person name="Jaffe D.B."/>
            <person name="Jagadeeshan S."/>
            <person name="Jeck W.R."/>
            <person name="Johnson J."/>
            <person name="Jones C.D."/>
            <person name="Jordan W.C."/>
            <person name="Karpen G.H."/>
            <person name="Kataoka E."/>
            <person name="Keightley P.D."/>
            <person name="Kheradpour P."/>
            <person name="Kirkness E.F."/>
            <person name="Koerich L.B."/>
            <person name="Kristiansen K."/>
            <person name="Kudrna D."/>
            <person name="Kulathinal R.J."/>
            <person name="Kumar S."/>
            <person name="Kwok R."/>
            <person name="Lander E."/>
            <person name="Langley C.H."/>
            <person name="Lapoint R."/>
            <person name="Lazzaro B.P."/>
            <person name="Lee S.J."/>
            <person name="Levesque L."/>
            <person name="Li R."/>
            <person name="Lin C.F."/>
            <person name="Lin M.F."/>
            <person name="Lindblad-Toh K."/>
            <person name="Llopart A."/>
            <person name="Long M."/>
            <person name="Low L."/>
            <person name="Lozovsky E."/>
            <person name="Lu J."/>
            <person name="Luo M."/>
            <person name="Machado C.A."/>
            <person name="Makalowski W."/>
            <person name="Marzo M."/>
            <person name="Matsuda M."/>
            <person name="Matzkin L."/>
            <person name="McAllister B."/>
            <person name="McBride C.S."/>
            <person name="McKernan B."/>
            <person name="McKernan K."/>
            <person name="Mendez-Lago M."/>
            <person name="Minx P."/>
            <person name="Mollenhauer M.U."/>
            <person name="Montooth K."/>
            <person name="Mount S.M."/>
            <person name="Mu X."/>
            <person name="Myers E."/>
            <person name="Negre B."/>
            <person name="Newfeld S."/>
            <person name="Nielsen R."/>
            <person name="Noor M.A."/>
            <person name="O'Grady P."/>
            <person name="Pachter L."/>
            <person name="Papaceit M."/>
            <person name="Parisi M.J."/>
            <person name="Parisi M."/>
            <person name="Parts L."/>
            <person name="Pedersen J.S."/>
            <person name="Pesole G."/>
            <person name="Phillippy A.M."/>
            <person name="Ponting C.P."/>
            <person name="Pop M."/>
            <person name="Porcelli D."/>
            <person name="Powell J.R."/>
            <person name="Prohaska S."/>
            <person name="Pruitt K."/>
            <person name="Puig M."/>
            <person name="Quesneville H."/>
            <person name="Ram K.R."/>
            <person name="Rand D."/>
            <person name="Rasmussen M.D."/>
            <person name="Reed L.K."/>
            <person name="Reenan R."/>
            <person name="Reily A."/>
            <person name="Remington K.A."/>
            <person name="Rieger T.T."/>
            <person name="Ritchie M.G."/>
            <person name="Robin C."/>
            <person name="Rogers Y.H."/>
            <person name="Rohde C."/>
            <person name="Rozas J."/>
            <person name="Rubenfield M.J."/>
            <person name="Ruiz A."/>
            <person name="Russo S."/>
            <person name="Salzberg S.L."/>
            <person name="Sanchez-Gracia A."/>
            <person name="Saranga D.J."/>
            <person name="Sato H."/>
            <person name="Schaeffer S.W."/>
            <person name="Schatz M.C."/>
            <person name="Schlenke T."/>
            <person name="Schwartz R."/>
            <person name="Segarra C."/>
            <person name="Singh R.S."/>
            <person name="Sirot L."/>
            <person name="Sirota M."/>
            <person name="Sisneros N.B."/>
            <person name="Smith C.D."/>
            <person name="Smith T.F."/>
            <person name="Spieth J."/>
            <person name="Stage D.E."/>
            <person name="Stark A."/>
            <person name="Stephan W."/>
            <person name="Strausberg R.L."/>
            <person name="Strempel S."/>
            <person name="Sturgill D."/>
            <person name="Sutton G."/>
            <person name="Sutton G.G."/>
            <person name="Tao W."/>
            <person name="Teichmann S."/>
            <person name="Tobari Y.N."/>
            <person name="Tomimura Y."/>
            <person name="Tsolas J.M."/>
            <person name="Valente V.L."/>
            <person name="Venter E."/>
            <person name="Venter J.C."/>
            <person name="Vicario S."/>
            <person name="Vieira F.G."/>
            <person name="Vilella A.J."/>
            <person name="Villasante A."/>
            <person name="Walenz B."/>
            <person name="Wang J."/>
            <person name="Wasserman M."/>
            <person name="Watts T."/>
            <person name="Wilson D."/>
            <person name="Wilson R.K."/>
            <person name="Wing R.A."/>
            <person name="Wolfner M.F."/>
            <person name="Wong A."/>
            <person name="Wong G.K."/>
            <person name="Wu C.I."/>
            <person name="Wu G."/>
            <person name="Yamamoto D."/>
            <person name="Yang H.P."/>
            <person name="Yang S.P."/>
            <person name="Yorke J.A."/>
            <person name="Yoshida K."/>
            <person name="Zdobnov E."/>
            <person name="Zhang P."/>
            <person name="Zhang Y."/>
            <person name="Zimin A.V."/>
            <person name="Baldwin J."/>
            <person name="Abdouelleil A."/>
            <person name="Abdulkadir J."/>
            <person name="Abebe A."/>
            <person name="Abera B."/>
            <person name="Abreu J."/>
            <person name="Acer S.C."/>
            <person name="Aftuck L."/>
            <person name="Alexander A."/>
            <person name="An P."/>
            <person name="Anderson E."/>
            <person name="Anderson S."/>
            <person name="Arachi H."/>
            <person name="Azer M."/>
            <person name="Bachantsang P."/>
            <person name="Barry A."/>
            <person name="Bayul T."/>
            <person name="Berlin A."/>
            <person name="Bessette D."/>
            <person name="Bloom T."/>
            <person name="Blye J."/>
            <person name="Boguslavskiy L."/>
            <person name="Bonnet C."/>
            <person name="Boukhgalter B."/>
            <person name="Bourzgui I."/>
            <person name="Brown A."/>
            <person name="Cahill P."/>
            <person name="Channer S."/>
            <person name="Cheshatsang Y."/>
            <person name="Chuda L."/>
            <person name="Citroen M."/>
            <person name="Collymore A."/>
            <person name="Cooke P."/>
            <person name="Costello M."/>
            <person name="D'Aco K."/>
            <person name="Daza R."/>
            <person name="De Haan G."/>
            <person name="DeGray S."/>
            <person name="DeMaso C."/>
            <person name="Dhargay N."/>
            <person name="Dooley K."/>
            <person name="Dooley E."/>
            <person name="Doricent M."/>
            <person name="Dorje P."/>
            <person name="Dorjee K."/>
            <person name="Dupes A."/>
            <person name="Elong R."/>
            <person name="Falk J."/>
            <person name="Farina A."/>
            <person name="Faro S."/>
            <person name="Ferguson D."/>
            <person name="Fisher S."/>
            <person name="Foley C.D."/>
            <person name="Franke A."/>
            <person name="Friedrich D."/>
            <person name="Gadbois L."/>
            <person name="Gearin G."/>
            <person name="Gearin C.R."/>
            <person name="Giannoukos G."/>
            <person name="Goode T."/>
            <person name="Graham J."/>
            <person name="Grandbois E."/>
            <person name="Grewal S."/>
            <person name="Gyaltsen K."/>
            <person name="Hafez N."/>
            <person name="Hagos B."/>
            <person name="Hall J."/>
            <person name="Henson C."/>
            <person name="Hollinger A."/>
            <person name="Honan T."/>
            <person name="Huard M.D."/>
            <person name="Hughes L."/>
            <person name="Hurhula B."/>
            <person name="Husby M.E."/>
            <person name="Kamat A."/>
            <person name="Kanga B."/>
            <person name="Kashin S."/>
            <person name="Khazanovich D."/>
            <person name="Kisner P."/>
            <person name="Lance K."/>
            <person name="Lara M."/>
            <person name="Lee W."/>
            <person name="Lennon N."/>
            <person name="Letendre F."/>
            <person name="LeVine R."/>
            <person name="Lipovsky A."/>
            <person name="Liu X."/>
            <person name="Liu J."/>
            <person name="Liu S."/>
            <person name="Lokyitsang T."/>
            <person name="Lokyitsang Y."/>
            <person name="Lubonja R."/>
            <person name="Lui A."/>
            <person name="MacDonald P."/>
            <person name="Magnisalis V."/>
            <person name="Maru K."/>
            <person name="Matthews C."/>
            <person name="McCusker W."/>
            <person name="McDonough S."/>
            <person name="Mehta T."/>
            <person name="Meldrim J."/>
            <person name="Meneus L."/>
            <person name="Mihai O."/>
            <person name="Mihalev A."/>
            <person name="Mihova T."/>
            <person name="Mittelman R."/>
            <person name="Mlenga V."/>
            <person name="Montmayeur A."/>
            <person name="Mulrain L."/>
            <person name="Navidi A."/>
            <person name="Naylor J."/>
            <person name="Negash T."/>
            <person name="Nguyen T."/>
            <person name="Nguyen N."/>
            <person name="Nicol R."/>
            <person name="Norbu C."/>
            <person name="Norbu N."/>
            <person name="Novod N."/>
            <person name="O'Neill B."/>
            <person name="Osman S."/>
            <person name="Markiewicz E."/>
            <person name="Oyono O.L."/>
            <person name="Patti C."/>
            <person name="Phunkhang P."/>
            <person name="Pierre F."/>
            <person name="Priest M."/>
            <person name="Raghuraman S."/>
            <person name="Rege F."/>
            <person name="Reyes R."/>
            <person name="Rise C."/>
            <person name="Rogov P."/>
            <person name="Ross K."/>
            <person name="Ryan E."/>
            <person name="Settipalli S."/>
            <person name="Shea T."/>
            <person name="Sherpa N."/>
            <person name="Shi L."/>
            <person name="Shih D."/>
            <person name="Sparrow T."/>
            <person name="Spaulding J."/>
            <person name="Stalker J."/>
            <person name="Stange-Thomann N."/>
            <person name="Stavropoulos S."/>
            <person name="Stone C."/>
            <person name="Strader C."/>
            <person name="Tesfaye S."/>
            <person name="Thomson T."/>
            <person name="Thoulutsang Y."/>
            <person name="Thoulutsang D."/>
            <person name="Topham K."/>
            <person name="Topping I."/>
            <person name="Tsamla T."/>
            <person name="Vassiliev H."/>
            <person name="Vo A."/>
            <person name="Wangchuk T."/>
            <person name="Wangdi T."/>
            <person name="Weiand M."/>
            <person name="Wilkinson J."/>
            <person name="Wilson A."/>
            <person name="Yadav S."/>
            <person name="Young G."/>
            <person name="Yu Q."/>
            <person name="Zembek L."/>
            <person name="Zhong D."/>
            <person name="Zimmer A."/>
            <person name="Zwirko Z."/>
            <person name="Jaffe D.B."/>
            <person name="Alvarez P."/>
            <person name="Brockman W."/>
            <person name="Butler J."/>
            <person name="Chin C."/>
            <person name="Gnerre S."/>
            <person name="Grabherr M."/>
            <person name="Kleber M."/>
            <person name="Mauceli E."/>
            <person name="MacCallum I."/>
        </authorList>
    </citation>
    <scope>NUCLEOTIDE SEQUENCE [LARGE SCALE GENOMIC DNA]</scope>
    <source>
        <strain evidence="3">white501</strain>
    </source>
</reference>
<keyword evidence="3" id="KW-1185">Reference proteome</keyword>
<name>B4QVS9_DROSI</name>
<protein>
    <submittedName>
        <fullName evidence="2">GD20244</fullName>
    </submittedName>
</protein>